<dbReference type="EMBL" id="JAAGRN010000005">
    <property type="protein sequence ID" value="NDY83388.1"/>
    <property type="molecule type" value="Genomic_DNA"/>
</dbReference>
<dbReference type="SUPFAM" id="SSF51621">
    <property type="entry name" value="Phosphoenolpyruvate/pyruvate domain"/>
    <property type="match status" value="1"/>
</dbReference>
<feature type="binding site" evidence="4">
    <location>
        <position position="133"/>
    </location>
    <ligand>
        <name>substrate</name>
    </ligand>
</feature>
<dbReference type="GO" id="GO:0006107">
    <property type="term" value="P:oxaloacetate metabolic process"/>
    <property type="evidence" value="ECO:0007669"/>
    <property type="project" value="TreeGrafter"/>
</dbReference>
<name>A0A6B2R047_9BURK</name>
<protein>
    <submittedName>
        <fullName evidence="7">CoA ester lyase</fullName>
    </submittedName>
</protein>
<evidence type="ECO:0000313" key="7">
    <source>
        <dbReference type="EMBL" id="NDY83388.1"/>
    </source>
</evidence>
<dbReference type="InterPro" id="IPR011206">
    <property type="entry name" value="Citrate_lyase_beta/mcl1/mcl2"/>
</dbReference>
<feature type="binding site" evidence="5">
    <location>
        <position position="133"/>
    </location>
    <ligand>
        <name>Mg(2+)</name>
        <dbReference type="ChEBI" id="CHEBI:18420"/>
    </ligand>
</feature>
<organism evidence="7">
    <name type="scientific">Sheuella amnicola</name>
    <dbReference type="NCBI Taxonomy" id="2707330"/>
    <lineage>
        <taxon>Bacteria</taxon>
        <taxon>Pseudomonadati</taxon>
        <taxon>Pseudomonadota</taxon>
        <taxon>Betaproteobacteria</taxon>
        <taxon>Burkholderiales</taxon>
        <taxon>Alcaligenaceae</taxon>
        <taxon>Sheuella</taxon>
    </lineage>
</organism>
<dbReference type="GO" id="GO:0016829">
    <property type="term" value="F:lyase activity"/>
    <property type="evidence" value="ECO:0007669"/>
    <property type="project" value="UniProtKB-KW"/>
</dbReference>
<dbReference type="Pfam" id="PF03328">
    <property type="entry name" value="HpcH_HpaI"/>
    <property type="match status" value="1"/>
</dbReference>
<dbReference type="Gene3D" id="3.20.20.60">
    <property type="entry name" value="Phosphoenolpyruvate-binding domains"/>
    <property type="match status" value="1"/>
</dbReference>
<sequence length="303" mass="32879">MTTATPFSWRSMLFVPASSDRFLESALRRPTDAIQLDLEDSVAPDLKDGARARIGELADRASAAGYDVIVRINRPWRMMVRDIEACVRQSVKALTLPKVPDGSFIRAVSEILDECELEAGLPIGHTRLIAMVEDAEGLHNMDNIAQSHPRLCAMIVGAEDLAVSLRMAVDNDGLYVPNVMAVAACRRAGIAPIGFVGSVADFADKEKFRATVQRAAKLGFEGAFCIHPSQVEAANEAFSPPAASVERARALLEVYEAECKAGRAACTFEGRMVDAPVAMQARLILQRHSALEAMLARRQSVKS</sequence>
<feature type="domain" description="HpcH/HpaI aldolase/citrate lyase" evidence="6">
    <location>
        <begin position="10"/>
        <end position="228"/>
    </location>
</feature>
<dbReference type="GO" id="GO:0000287">
    <property type="term" value="F:magnesium ion binding"/>
    <property type="evidence" value="ECO:0007669"/>
    <property type="project" value="TreeGrafter"/>
</dbReference>
<evidence type="ECO:0000256" key="1">
    <source>
        <dbReference type="ARBA" id="ARBA00001946"/>
    </source>
</evidence>
<dbReference type="InterPro" id="IPR040442">
    <property type="entry name" value="Pyrv_kinase-like_dom_sf"/>
</dbReference>
<keyword evidence="3 5" id="KW-0460">Magnesium</keyword>
<dbReference type="AlphaFoldDB" id="A0A6B2R047"/>
<evidence type="ECO:0000256" key="2">
    <source>
        <dbReference type="ARBA" id="ARBA00022723"/>
    </source>
</evidence>
<evidence type="ECO:0000256" key="5">
    <source>
        <dbReference type="PIRSR" id="PIRSR015582-2"/>
    </source>
</evidence>
<reference evidence="7" key="1">
    <citation type="submission" date="2020-02" db="EMBL/GenBank/DDBJ databases">
        <authorList>
            <person name="Chen W.-M."/>
        </authorList>
    </citation>
    <scope>NUCLEOTIDE SEQUENCE</scope>
    <source>
        <strain evidence="7">NBD-18</strain>
    </source>
</reference>
<comment type="caution">
    <text evidence="7">The sequence shown here is derived from an EMBL/GenBank/DDBJ whole genome shotgun (WGS) entry which is preliminary data.</text>
</comment>
<dbReference type="InterPro" id="IPR005000">
    <property type="entry name" value="Aldolase/citrate-lyase_domain"/>
</dbReference>
<feature type="binding site" evidence="5">
    <location>
        <position position="160"/>
    </location>
    <ligand>
        <name>Mg(2+)</name>
        <dbReference type="ChEBI" id="CHEBI:18420"/>
    </ligand>
</feature>
<dbReference type="PIRSF" id="PIRSF015582">
    <property type="entry name" value="Cit_lyase_B"/>
    <property type="match status" value="1"/>
</dbReference>
<proteinExistence type="predicted"/>
<gene>
    <name evidence="7" type="ORF">G3I67_09115</name>
</gene>
<comment type="cofactor">
    <cofactor evidence="1">
        <name>Mg(2+)</name>
        <dbReference type="ChEBI" id="CHEBI:18420"/>
    </cofactor>
</comment>
<keyword evidence="2 5" id="KW-0479">Metal-binding</keyword>
<dbReference type="InterPro" id="IPR015813">
    <property type="entry name" value="Pyrv/PenolPyrv_kinase-like_dom"/>
</dbReference>
<evidence type="ECO:0000256" key="4">
    <source>
        <dbReference type="PIRSR" id="PIRSR015582-1"/>
    </source>
</evidence>
<evidence type="ECO:0000259" key="6">
    <source>
        <dbReference type="Pfam" id="PF03328"/>
    </source>
</evidence>
<accession>A0A6B2R047</accession>
<dbReference type="RefSeq" id="WP_163654502.1">
    <property type="nucleotide sequence ID" value="NZ_JAAGRN010000005.1"/>
</dbReference>
<dbReference type="PANTHER" id="PTHR32308">
    <property type="entry name" value="LYASE BETA SUBUNIT, PUTATIVE (AFU_ORTHOLOGUE AFUA_4G13030)-RELATED"/>
    <property type="match status" value="1"/>
</dbReference>
<evidence type="ECO:0000256" key="3">
    <source>
        <dbReference type="ARBA" id="ARBA00022842"/>
    </source>
</evidence>
<feature type="binding site" evidence="4">
    <location>
        <position position="71"/>
    </location>
    <ligand>
        <name>substrate</name>
    </ligand>
</feature>
<keyword evidence="7" id="KW-0456">Lyase</keyword>
<dbReference type="PANTHER" id="PTHR32308:SF0">
    <property type="entry name" value="HPCH_HPAI ALDOLASE_CITRATE LYASE DOMAIN-CONTAINING PROTEIN"/>
    <property type="match status" value="1"/>
</dbReference>